<dbReference type="AlphaFoldDB" id="A0A6I5A727"/>
<gene>
    <name evidence="2" type="ORF">GLW05_21480</name>
</gene>
<organism evidence="2 3">
    <name type="scientific">Pontibacillus yanchengensis</name>
    <dbReference type="NCBI Taxonomy" id="462910"/>
    <lineage>
        <taxon>Bacteria</taxon>
        <taxon>Bacillati</taxon>
        <taxon>Bacillota</taxon>
        <taxon>Bacilli</taxon>
        <taxon>Bacillales</taxon>
        <taxon>Bacillaceae</taxon>
        <taxon>Pontibacillus</taxon>
    </lineage>
</organism>
<protein>
    <submittedName>
        <fullName evidence="2">Uncharacterized protein</fullName>
    </submittedName>
</protein>
<keyword evidence="1" id="KW-0472">Membrane</keyword>
<keyword evidence="1" id="KW-0812">Transmembrane</keyword>
<feature type="transmembrane region" description="Helical" evidence="1">
    <location>
        <begin position="96"/>
        <end position="114"/>
    </location>
</feature>
<feature type="transmembrane region" description="Helical" evidence="1">
    <location>
        <begin position="126"/>
        <end position="144"/>
    </location>
</feature>
<evidence type="ECO:0000256" key="1">
    <source>
        <dbReference type="SAM" id="Phobius"/>
    </source>
</evidence>
<sequence>MENFLNETPPIVAALLMVLGHFILELSYYAIKKTTEPNFKGMKEVIKISWVYNGKENKKIILFYQITTVLACYFLIADDFTGIGEAIGDIFVESLLVFVFGLAISYLIAIPFYQKGETIGSFIKRTNIIFLALSIIVLIISLFSEFFQETAFVWAFVGSIAVINKVNKNSKLSKISK</sequence>
<dbReference type="RefSeq" id="WP_160850634.1">
    <property type="nucleotide sequence ID" value="NZ_WMEQ01000030.1"/>
</dbReference>
<feature type="transmembrane region" description="Helical" evidence="1">
    <location>
        <begin position="12"/>
        <end position="31"/>
    </location>
</feature>
<name>A0A6I5A727_9BACI</name>
<evidence type="ECO:0000313" key="2">
    <source>
        <dbReference type="EMBL" id="MYL36133.1"/>
    </source>
</evidence>
<proteinExistence type="predicted"/>
<keyword evidence="1" id="KW-1133">Transmembrane helix</keyword>
<evidence type="ECO:0000313" key="3">
    <source>
        <dbReference type="Proteomes" id="UP000468638"/>
    </source>
</evidence>
<dbReference type="EMBL" id="WMEQ01000030">
    <property type="protein sequence ID" value="MYL36133.1"/>
    <property type="molecule type" value="Genomic_DNA"/>
</dbReference>
<reference evidence="2 3" key="1">
    <citation type="submission" date="2019-11" db="EMBL/GenBank/DDBJ databases">
        <title>Genome sequences of 17 halophilic strains isolated from different environments.</title>
        <authorList>
            <person name="Furrow R.E."/>
        </authorList>
    </citation>
    <scope>NUCLEOTIDE SEQUENCE [LARGE SCALE GENOMIC DNA]</scope>
    <source>
        <strain evidence="2 3">22514_16_FS</strain>
    </source>
</reference>
<feature type="transmembrane region" description="Helical" evidence="1">
    <location>
        <begin position="150"/>
        <end position="167"/>
    </location>
</feature>
<comment type="caution">
    <text evidence="2">The sequence shown here is derived from an EMBL/GenBank/DDBJ whole genome shotgun (WGS) entry which is preliminary data.</text>
</comment>
<feature type="transmembrane region" description="Helical" evidence="1">
    <location>
        <begin position="60"/>
        <end position="76"/>
    </location>
</feature>
<accession>A0A6I5A727</accession>
<dbReference type="Proteomes" id="UP000468638">
    <property type="component" value="Unassembled WGS sequence"/>
</dbReference>